<name>A0A4U5NXK1_STECR</name>
<evidence type="ECO:0000313" key="2">
    <source>
        <dbReference type="EMBL" id="TKR88013.1"/>
    </source>
</evidence>
<dbReference type="EMBL" id="AZBU02000003">
    <property type="protein sequence ID" value="TKR88013.1"/>
    <property type="molecule type" value="Genomic_DNA"/>
</dbReference>
<proteinExistence type="predicted"/>
<organism evidence="2 3">
    <name type="scientific">Steinernema carpocapsae</name>
    <name type="common">Entomopathogenic nematode</name>
    <dbReference type="NCBI Taxonomy" id="34508"/>
    <lineage>
        <taxon>Eukaryota</taxon>
        <taxon>Metazoa</taxon>
        <taxon>Ecdysozoa</taxon>
        <taxon>Nematoda</taxon>
        <taxon>Chromadorea</taxon>
        <taxon>Rhabditida</taxon>
        <taxon>Tylenchina</taxon>
        <taxon>Panagrolaimomorpha</taxon>
        <taxon>Strongyloidoidea</taxon>
        <taxon>Steinernematidae</taxon>
        <taxon>Steinernema</taxon>
    </lineage>
</organism>
<evidence type="ECO:0000313" key="3">
    <source>
        <dbReference type="Proteomes" id="UP000298663"/>
    </source>
</evidence>
<keyword evidence="1" id="KW-0732">Signal</keyword>
<evidence type="ECO:0000256" key="1">
    <source>
        <dbReference type="SAM" id="SignalP"/>
    </source>
</evidence>
<reference evidence="2 3" key="2">
    <citation type="journal article" date="2019" name="G3 (Bethesda)">
        <title>Hybrid Assembly of the Genome of the Entomopathogenic Nematode Steinernema carpocapsae Identifies the X-Chromosome.</title>
        <authorList>
            <person name="Serra L."/>
            <person name="Macchietto M."/>
            <person name="Macias-Munoz A."/>
            <person name="McGill C.J."/>
            <person name="Rodriguez I.M."/>
            <person name="Rodriguez B."/>
            <person name="Murad R."/>
            <person name="Mortazavi A."/>
        </authorList>
    </citation>
    <scope>NUCLEOTIDE SEQUENCE [LARGE SCALE GENOMIC DNA]</scope>
    <source>
        <strain evidence="2 3">ALL</strain>
    </source>
</reference>
<reference evidence="2 3" key="1">
    <citation type="journal article" date="2015" name="Genome Biol.">
        <title>Comparative genomics of Steinernema reveals deeply conserved gene regulatory networks.</title>
        <authorList>
            <person name="Dillman A.R."/>
            <person name="Macchietto M."/>
            <person name="Porter C.F."/>
            <person name="Rogers A."/>
            <person name="Williams B."/>
            <person name="Antoshechkin I."/>
            <person name="Lee M.M."/>
            <person name="Goodwin Z."/>
            <person name="Lu X."/>
            <person name="Lewis E.E."/>
            <person name="Goodrich-Blair H."/>
            <person name="Stock S.P."/>
            <person name="Adams B.J."/>
            <person name="Sternberg P.W."/>
            <person name="Mortazavi A."/>
        </authorList>
    </citation>
    <scope>NUCLEOTIDE SEQUENCE [LARGE SCALE GENOMIC DNA]</scope>
    <source>
        <strain evidence="2 3">ALL</strain>
    </source>
</reference>
<sequence length="293" mass="32929">MAAKVLLLAALVATALATPQYDCNAKYAAVKDARDQIFNLVNPLIHVRDHINGCSARDAFNLAANLYYRVIVQASDLAGQPIPNLEKPIIIPVTCETLKQIQFQFNGLLFKLFQAVKDAQNCGCQANELEEYVNTLVHYYNIASDYAGSQTKLAECDCGDKYQAIGEVQGEIYHLLNPMVVGNHRMFKNCPAKDGFIVASQLYYKTIVQVSQMAQKSYNDLPKPSDAAITCGDLQPYPEELRNLLTKYVKIVKTAHRCYCRGIDFDGFLKSLKHYYELALERSQFFGIVKYLN</sequence>
<dbReference type="Proteomes" id="UP000298663">
    <property type="component" value="Unassembled WGS sequence"/>
</dbReference>
<accession>A0A4U5NXK1</accession>
<keyword evidence="3" id="KW-1185">Reference proteome</keyword>
<gene>
    <name evidence="2" type="ORF">L596_012322</name>
</gene>
<protein>
    <submittedName>
        <fullName evidence="2">Uncharacterized protein</fullName>
    </submittedName>
</protein>
<comment type="caution">
    <text evidence="2">The sequence shown here is derived from an EMBL/GenBank/DDBJ whole genome shotgun (WGS) entry which is preliminary data.</text>
</comment>
<dbReference type="AlphaFoldDB" id="A0A4U5NXK1"/>
<feature type="chain" id="PRO_5020966110" evidence="1">
    <location>
        <begin position="18"/>
        <end position="293"/>
    </location>
</feature>
<feature type="signal peptide" evidence="1">
    <location>
        <begin position="1"/>
        <end position="17"/>
    </location>
</feature>